<dbReference type="EMBL" id="FSRL01000001">
    <property type="protein sequence ID" value="SIO05200.1"/>
    <property type="molecule type" value="Genomic_DNA"/>
</dbReference>
<dbReference type="AlphaFoldDB" id="A0A1N6GCB7"/>
<dbReference type="STRING" id="1217970.SAMN05444002_2375"/>
<keyword evidence="2" id="KW-1185">Reference proteome</keyword>
<organism evidence="1 2">
    <name type="scientific">Vannielia litorea</name>
    <dbReference type="NCBI Taxonomy" id="1217970"/>
    <lineage>
        <taxon>Bacteria</taxon>
        <taxon>Pseudomonadati</taxon>
        <taxon>Pseudomonadota</taxon>
        <taxon>Alphaproteobacteria</taxon>
        <taxon>Rhodobacterales</taxon>
        <taxon>Paracoccaceae</taxon>
        <taxon>Vannielia</taxon>
    </lineage>
</organism>
<sequence length="150" mass="15274">MKHAVLPTPRGAAPVGRVSELTPAERAAVTYLRMALSGGGAAVAEDFALLLGPQDGAEAHAAFTRLARALSERPRTFPHHAPGCTCYGGDESAFAQLLSAAAAGDEEAAMGFALHLFSGRPPLGLLGAAARAGLALTHMAGMLSAPRPLH</sequence>
<dbReference type="RefSeq" id="WP_074256402.1">
    <property type="nucleotide sequence ID" value="NZ_FSRL01000001.1"/>
</dbReference>
<evidence type="ECO:0000313" key="1">
    <source>
        <dbReference type="EMBL" id="SIO05200.1"/>
    </source>
</evidence>
<evidence type="ECO:0000313" key="2">
    <source>
        <dbReference type="Proteomes" id="UP000184932"/>
    </source>
</evidence>
<accession>A0A1N6GCB7</accession>
<gene>
    <name evidence="1" type="ORF">SAMN05444002_2375</name>
</gene>
<proteinExistence type="predicted"/>
<dbReference type="Proteomes" id="UP000184932">
    <property type="component" value="Unassembled WGS sequence"/>
</dbReference>
<protein>
    <submittedName>
        <fullName evidence="1">Uncharacterized protein</fullName>
    </submittedName>
</protein>
<reference evidence="2" key="1">
    <citation type="submission" date="2016-11" db="EMBL/GenBank/DDBJ databases">
        <authorList>
            <person name="Varghese N."/>
            <person name="Submissions S."/>
        </authorList>
    </citation>
    <scope>NUCLEOTIDE SEQUENCE [LARGE SCALE GENOMIC DNA]</scope>
    <source>
        <strain evidence="2">DSM 29440</strain>
    </source>
</reference>
<name>A0A1N6GCB7_9RHOB</name>
<dbReference type="OrthoDB" id="7874397at2"/>